<keyword evidence="1" id="KW-0812">Transmembrane</keyword>
<accession>A0AAV6MNF4</accession>
<dbReference type="InterPro" id="IPR002110">
    <property type="entry name" value="Ankyrin_rpt"/>
</dbReference>
<proteinExistence type="predicted"/>
<dbReference type="Pfam" id="PF13962">
    <property type="entry name" value="PGG"/>
    <property type="match status" value="1"/>
</dbReference>
<organism evidence="3 4">
    <name type="scientific">Cucurbita argyrosperma subsp. sororia</name>
    <dbReference type="NCBI Taxonomy" id="37648"/>
    <lineage>
        <taxon>Eukaryota</taxon>
        <taxon>Viridiplantae</taxon>
        <taxon>Streptophyta</taxon>
        <taxon>Embryophyta</taxon>
        <taxon>Tracheophyta</taxon>
        <taxon>Spermatophyta</taxon>
        <taxon>Magnoliopsida</taxon>
        <taxon>eudicotyledons</taxon>
        <taxon>Gunneridae</taxon>
        <taxon>Pentapetalae</taxon>
        <taxon>rosids</taxon>
        <taxon>fabids</taxon>
        <taxon>Cucurbitales</taxon>
        <taxon>Cucurbitaceae</taxon>
        <taxon>Cucurbiteae</taxon>
        <taxon>Cucurbita</taxon>
    </lineage>
</organism>
<dbReference type="GO" id="GO:0016020">
    <property type="term" value="C:membrane"/>
    <property type="evidence" value="ECO:0007669"/>
    <property type="project" value="TreeGrafter"/>
</dbReference>
<reference evidence="3 4" key="1">
    <citation type="journal article" date="2021" name="Hortic Res">
        <title>The domestication of Cucurbita argyrosperma as revealed by the genome of its wild relative.</title>
        <authorList>
            <person name="Barrera-Redondo J."/>
            <person name="Sanchez-de la Vega G."/>
            <person name="Aguirre-Liguori J.A."/>
            <person name="Castellanos-Morales G."/>
            <person name="Gutierrez-Guerrero Y.T."/>
            <person name="Aguirre-Dugua X."/>
            <person name="Aguirre-Planter E."/>
            <person name="Tenaillon M.I."/>
            <person name="Lira-Saade R."/>
            <person name="Eguiarte L.E."/>
        </authorList>
    </citation>
    <scope>NUCLEOTIDE SEQUENCE [LARGE SCALE GENOMIC DNA]</scope>
    <source>
        <strain evidence="3">JBR-2021</strain>
    </source>
</reference>
<evidence type="ECO:0000313" key="3">
    <source>
        <dbReference type="EMBL" id="KAG6584103.1"/>
    </source>
</evidence>
<evidence type="ECO:0000256" key="1">
    <source>
        <dbReference type="SAM" id="Phobius"/>
    </source>
</evidence>
<name>A0AAV6MNF4_9ROSI</name>
<feature type="transmembrane region" description="Helical" evidence="1">
    <location>
        <begin position="344"/>
        <end position="366"/>
    </location>
</feature>
<dbReference type="PANTHER" id="PTHR24177">
    <property type="entry name" value="CASKIN"/>
    <property type="match status" value="1"/>
</dbReference>
<keyword evidence="4" id="KW-1185">Reference proteome</keyword>
<dbReference type="EMBL" id="JAGKQH010000013">
    <property type="protein sequence ID" value="KAG6584103.1"/>
    <property type="molecule type" value="Genomic_DNA"/>
</dbReference>
<sequence>MDDDLHVRLCEAASRGDWKSAEKIEKTHKGVLSEVIRKDRKETALHIATKFNHTAFVEKLIEKITEKDLEATNIYGNTALSMAATLGAVDIANSMLQKNKDLVLIRGSENATPILVAARYKQNHMVSYLLKHMDLSIQSMATSEQMELLLSAIATDHYDIALLILNGNKSLALERDAHDDTPLHIMARKSNTIGSKNNLTKWQSSINSCLKHIYKKEIMQTQAHQTVELMWSVVLDKIEADKSLNIILHPSSMLHDAASIGNVEFEVEDVVECVMKRKEEKPRQLFTEEHKELAKEGEKWVKSAANSCMLLAPLIITVALSAAFTLPGGNNENTGSPMFLYHKLFTVFTISDATALISSSVAFLWFSSISMSRRSETDFLYRLPLKLVLGLGLLFLSFLGMVLAFDISFFLHYGKDSSWVPMLIAGMSTLPIYWFCALHGKLWADCLAALHACGVSYLRQIRLEKELIIVVNK</sequence>
<feature type="domain" description="PGG" evidence="2">
    <location>
        <begin position="298"/>
        <end position="410"/>
    </location>
</feature>
<feature type="transmembrane region" description="Helical" evidence="1">
    <location>
        <begin position="304"/>
        <end position="324"/>
    </location>
</feature>
<comment type="caution">
    <text evidence="3">The sequence shown here is derived from an EMBL/GenBank/DDBJ whole genome shotgun (WGS) entry which is preliminary data.</text>
</comment>
<protein>
    <submittedName>
        <fullName evidence="3">Ankyrin repeat-containing protein</fullName>
    </submittedName>
</protein>
<keyword evidence="1" id="KW-0472">Membrane</keyword>
<dbReference type="PANTHER" id="PTHR24177:SF292">
    <property type="entry name" value="ANKYRIN REPEAT FAMILY PROTEIN-RELATED"/>
    <property type="match status" value="1"/>
</dbReference>
<dbReference type="Proteomes" id="UP000685013">
    <property type="component" value="Chromosome 13"/>
</dbReference>
<feature type="non-terminal residue" evidence="3">
    <location>
        <position position="1"/>
    </location>
</feature>
<dbReference type="SMART" id="SM00248">
    <property type="entry name" value="ANK"/>
    <property type="match status" value="4"/>
</dbReference>
<dbReference type="InterPro" id="IPR026961">
    <property type="entry name" value="PGG_dom"/>
</dbReference>
<feature type="transmembrane region" description="Helical" evidence="1">
    <location>
        <begin position="387"/>
        <end position="413"/>
    </location>
</feature>
<evidence type="ECO:0000259" key="2">
    <source>
        <dbReference type="Pfam" id="PF13962"/>
    </source>
</evidence>
<gene>
    <name evidence="3" type="ORF">SDJN03_20035</name>
</gene>
<feature type="transmembrane region" description="Helical" evidence="1">
    <location>
        <begin position="419"/>
        <end position="438"/>
    </location>
</feature>
<dbReference type="AlphaFoldDB" id="A0AAV6MNF4"/>
<evidence type="ECO:0000313" key="4">
    <source>
        <dbReference type="Proteomes" id="UP000685013"/>
    </source>
</evidence>
<dbReference type="Pfam" id="PF12796">
    <property type="entry name" value="Ank_2"/>
    <property type="match status" value="1"/>
</dbReference>
<keyword evidence="1" id="KW-1133">Transmembrane helix</keyword>